<reference evidence="2" key="1">
    <citation type="submission" date="2021-03" db="EMBL/GenBank/DDBJ databases">
        <authorList>
            <person name="Tran Van P."/>
        </authorList>
    </citation>
    <scope>NUCLEOTIDE SEQUENCE</scope>
</reference>
<dbReference type="PANTHER" id="PTHR28640">
    <property type="entry name" value="ADP-RIBOSYLATION FACTOR-LIKE PROTEIN 6-INTERACTING PROTEIN 6"/>
    <property type="match status" value="1"/>
</dbReference>
<keyword evidence="1" id="KW-0812">Transmembrane</keyword>
<gene>
    <name evidence="2" type="ORF">TPAB3V08_LOCUS8597</name>
</gene>
<keyword evidence="3" id="KW-1185">Reference proteome</keyword>
<feature type="transmembrane region" description="Helical" evidence="1">
    <location>
        <begin position="33"/>
        <end position="51"/>
    </location>
</feature>
<evidence type="ECO:0000313" key="2">
    <source>
        <dbReference type="EMBL" id="CAG2061643.1"/>
    </source>
</evidence>
<sequence length="158" mass="17777">MFQASYSKERNGKINYQNDDDKLFYQERRERKAAIIFSLLSFIIIASKLFVANVNSKTLAVDIDQGGKAVLSSLRKLYVSIPDSYGWLMVPLGAVLFVILSWEIIYNDSVVPGVHPPSPFASPAKLSRNRTSLARYWNLNYTMPVLVGAVTLIIWICG</sequence>
<name>A0ABN7P109_TIMPD</name>
<feature type="non-terminal residue" evidence="2">
    <location>
        <position position="158"/>
    </location>
</feature>
<dbReference type="InterPro" id="IPR029383">
    <property type="entry name" value="ARL6IP6"/>
</dbReference>
<evidence type="ECO:0000313" key="3">
    <source>
        <dbReference type="Proteomes" id="UP001153148"/>
    </source>
</evidence>
<evidence type="ECO:0000256" key="1">
    <source>
        <dbReference type="SAM" id="Phobius"/>
    </source>
</evidence>
<proteinExistence type="predicted"/>
<accession>A0ABN7P109</accession>
<protein>
    <submittedName>
        <fullName evidence="2">Uncharacterized protein</fullName>
    </submittedName>
</protein>
<dbReference type="Pfam" id="PF15062">
    <property type="entry name" value="ARL6IP6"/>
    <property type="match status" value="1"/>
</dbReference>
<dbReference type="PANTHER" id="PTHR28640:SF1">
    <property type="entry name" value="ADP-RIBOSYLATION FACTOR-LIKE PROTEIN 6-INTERACTING PROTEIN 6"/>
    <property type="match status" value="1"/>
</dbReference>
<comment type="caution">
    <text evidence="2">The sequence shown here is derived from an EMBL/GenBank/DDBJ whole genome shotgun (WGS) entry which is preliminary data.</text>
</comment>
<dbReference type="Proteomes" id="UP001153148">
    <property type="component" value="Unassembled WGS sequence"/>
</dbReference>
<feature type="transmembrane region" description="Helical" evidence="1">
    <location>
        <begin position="85"/>
        <end position="105"/>
    </location>
</feature>
<feature type="transmembrane region" description="Helical" evidence="1">
    <location>
        <begin position="136"/>
        <end position="156"/>
    </location>
</feature>
<keyword evidence="1" id="KW-1133">Transmembrane helix</keyword>
<organism evidence="2 3">
    <name type="scientific">Timema podura</name>
    <name type="common">Walking stick</name>
    <dbReference type="NCBI Taxonomy" id="61482"/>
    <lineage>
        <taxon>Eukaryota</taxon>
        <taxon>Metazoa</taxon>
        <taxon>Ecdysozoa</taxon>
        <taxon>Arthropoda</taxon>
        <taxon>Hexapoda</taxon>
        <taxon>Insecta</taxon>
        <taxon>Pterygota</taxon>
        <taxon>Neoptera</taxon>
        <taxon>Polyneoptera</taxon>
        <taxon>Phasmatodea</taxon>
        <taxon>Timematodea</taxon>
        <taxon>Timematoidea</taxon>
        <taxon>Timematidae</taxon>
        <taxon>Timema</taxon>
    </lineage>
</organism>
<dbReference type="EMBL" id="CAJPIN010016713">
    <property type="protein sequence ID" value="CAG2061643.1"/>
    <property type="molecule type" value="Genomic_DNA"/>
</dbReference>
<keyword evidence="1" id="KW-0472">Membrane</keyword>